<dbReference type="EMBL" id="FNDK01000001">
    <property type="protein sequence ID" value="SDG94076.1"/>
    <property type="molecule type" value="Genomic_DNA"/>
</dbReference>
<name>A0A1G7YCM3_9BACI</name>
<sequence>MFNGQFYDQTIINADIWDVWSFFKNPQNIVRLTHFPVVSIESVEQNKTGTIITLQIDTKVKNVYWQAKITDVKPPRQFIDVGERMPYPLTDWKHVHSFEQWGELVCVTDTIMFESKWPAWLIKQGLKAMFTGRKKYLRSHFS</sequence>
<organism evidence="1 2">
    <name type="scientific">Alteribacillus persepolensis</name>
    <dbReference type="NCBI Taxonomy" id="568899"/>
    <lineage>
        <taxon>Bacteria</taxon>
        <taxon>Bacillati</taxon>
        <taxon>Bacillota</taxon>
        <taxon>Bacilli</taxon>
        <taxon>Bacillales</taxon>
        <taxon>Bacillaceae</taxon>
        <taxon>Alteribacillus</taxon>
    </lineage>
</organism>
<dbReference type="AlphaFoldDB" id="A0A1G7YCM3"/>
<evidence type="ECO:0000313" key="2">
    <source>
        <dbReference type="Proteomes" id="UP000199163"/>
    </source>
</evidence>
<accession>A0A1G7YCM3</accession>
<evidence type="ECO:0000313" key="1">
    <source>
        <dbReference type="EMBL" id="SDG94076.1"/>
    </source>
</evidence>
<dbReference type="OrthoDB" id="9793552at2"/>
<keyword evidence="2" id="KW-1185">Reference proteome</keyword>
<proteinExistence type="predicted"/>
<dbReference type="RefSeq" id="WP_091270202.1">
    <property type="nucleotide sequence ID" value="NZ_FNDK01000001.1"/>
</dbReference>
<dbReference type="STRING" id="568899.SAMN05192534_10183"/>
<dbReference type="Proteomes" id="UP000199163">
    <property type="component" value="Unassembled WGS sequence"/>
</dbReference>
<protein>
    <submittedName>
        <fullName evidence="1">Ligand-binding SRPBCC domain-containing protein</fullName>
    </submittedName>
</protein>
<gene>
    <name evidence="1" type="ORF">SAMN05192534_10183</name>
</gene>
<reference evidence="1 2" key="1">
    <citation type="submission" date="2016-10" db="EMBL/GenBank/DDBJ databases">
        <authorList>
            <person name="de Groot N.N."/>
        </authorList>
    </citation>
    <scope>NUCLEOTIDE SEQUENCE [LARGE SCALE GENOMIC DNA]</scope>
    <source>
        <strain evidence="1 2">DSM 21632</strain>
    </source>
</reference>
<dbReference type="Gene3D" id="3.30.530.20">
    <property type="match status" value="1"/>
</dbReference>
<dbReference type="InterPro" id="IPR023393">
    <property type="entry name" value="START-like_dom_sf"/>
</dbReference>
<dbReference type="SUPFAM" id="SSF55961">
    <property type="entry name" value="Bet v1-like"/>
    <property type="match status" value="1"/>
</dbReference>